<comment type="caution">
    <text evidence="2">The sequence shown here is derived from an EMBL/GenBank/DDBJ whole genome shotgun (WGS) entry which is preliminary data.</text>
</comment>
<dbReference type="InterPro" id="IPR000192">
    <property type="entry name" value="Aminotrans_V_dom"/>
</dbReference>
<evidence type="ECO:0000313" key="2">
    <source>
        <dbReference type="EMBL" id="KAK1403908.1"/>
    </source>
</evidence>
<organism evidence="2 3">
    <name type="scientific">Heracleum sosnowskyi</name>
    <dbReference type="NCBI Taxonomy" id="360622"/>
    <lineage>
        <taxon>Eukaryota</taxon>
        <taxon>Viridiplantae</taxon>
        <taxon>Streptophyta</taxon>
        <taxon>Embryophyta</taxon>
        <taxon>Tracheophyta</taxon>
        <taxon>Spermatophyta</taxon>
        <taxon>Magnoliopsida</taxon>
        <taxon>eudicotyledons</taxon>
        <taxon>Gunneridae</taxon>
        <taxon>Pentapetalae</taxon>
        <taxon>asterids</taxon>
        <taxon>campanulids</taxon>
        <taxon>Apiales</taxon>
        <taxon>Apiaceae</taxon>
        <taxon>Apioideae</taxon>
        <taxon>apioid superclade</taxon>
        <taxon>Tordylieae</taxon>
        <taxon>Tordyliinae</taxon>
        <taxon>Heracleum</taxon>
    </lineage>
</organism>
<evidence type="ECO:0000313" key="3">
    <source>
        <dbReference type="Proteomes" id="UP001237642"/>
    </source>
</evidence>
<dbReference type="PANTHER" id="PTHR43686:SF1">
    <property type="entry name" value="AMINOTRAN_5 DOMAIN-CONTAINING PROTEIN"/>
    <property type="match status" value="1"/>
</dbReference>
<reference evidence="2" key="2">
    <citation type="submission" date="2023-05" db="EMBL/GenBank/DDBJ databases">
        <authorList>
            <person name="Schelkunov M.I."/>
        </authorList>
    </citation>
    <scope>NUCLEOTIDE SEQUENCE</scope>
    <source>
        <strain evidence="2">Hsosn_3</strain>
        <tissue evidence="2">Leaf</tissue>
    </source>
</reference>
<reference evidence="2" key="1">
    <citation type="submission" date="2023-02" db="EMBL/GenBank/DDBJ databases">
        <title>Genome of toxic invasive species Heracleum sosnowskyi carries increased number of genes despite the absence of recent whole-genome duplications.</title>
        <authorList>
            <person name="Schelkunov M."/>
            <person name="Shtratnikova V."/>
            <person name="Makarenko M."/>
            <person name="Klepikova A."/>
            <person name="Omelchenko D."/>
            <person name="Novikova G."/>
            <person name="Obukhova E."/>
            <person name="Bogdanov V."/>
            <person name="Penin A."/>
            <person name="Logacheva M."/>
        </authorList>
    </citation>
    <scope>NUCLEOTIDE SEQUENCE</scope>
    <source>
        <strain evidence="2">Hsosn_3</strain>
        <tissue evidence="2">Leaf</tissue>
    </source>
</reference>
<dbReference type="AlphaFoldDB" id="A0AAD8NDL3"/>
<gene>
    <name evidence="2" type="ORF">POM88_003513</name>
</gene>
<dbReference type="Pfam" id="PF00266">
    <property type="entry name" value="Aminotran_5"/>
    <property type="match status" value="1"/>
</dbReference>
<dbReference type="PANTHER" id="PTHR43686">
    <property type="entry name" value="SULFURTRANSFERASE-RELATED"/>
    <property type="match status" value="1"/>
</dbReference>
<dbReference type="InterPro" id="IPR015422">
    <property type="entry name" value="PyrdxlP-dep_Trfase_small"/>
</dbReference>
<dbReference type="InterPro" id="IPR015424">
    <property type="entry name" value="PyrdxlP-dep_Trfase"/>
</dbReference>
<feature type="domain" description="Aminotransferase class V" evidence="1">
    <location>
        <begin position="10"/>
        <end position="112"/>
    </location>
</feature>
<dbReference type="EMBL" id="JAUIZM010000001">
    <property type="protein sequence ID" value="KAK1403908.1"/>
    <property type="molecule type" value="Genomic_DNA"/>
</dbReference>
<evidence type="ECO:0000259" key="1">
    <source>
        <dbReference type="Pfam" id="PF00266"/>
    </source>
</evidence>
<dbReference type="Gene3D" id="3.90.1150.10">
    <property type="entry name" value="Aspartate Aminotransferase, domain 1"/>
    <property type="match status" value="1"/>
</dbReference>
<keyword evidence="2" id="KW-0808">Transferase</keyword>
<protein>
    <submittedName>
        <fullName evidence="2">Pyridoxal phosphate-dependent transferase</fullName>
    </submittedName>
</protein>
<dbReference type="GO" id="GO:0016740">
    <property type="term" value="F:transferase activity"/>
    <property type="evidence" value="ECO:0007669"/>
    <property type="project" value="UniProtKB-KW"/>
</dbReference>
<dbReference type="Proteomes" id="UP001237642">
    <property type="component" value="Unassembled WGS sequence"/>
</dbReference>
<accession>A0AAD8NDL3</accession>
<name>A0AAD8NDL3_9APIA</name>
<proteinExistence type="predicted"/>
<keyword evidence="3" id="KW-1185">Reference proteome</keyword>
<sequence length="317" mass="35629">MPQTFHFLTKSYPPTCGGGTVKFVNCFSEKDTLYIEDIEEREDAGTPPIIQKIRAASVFWIKEYIGYKAISTQEHNYTTRAFESLLLNPNICVLGNTSKSRKAIISFLVETTTQRPSNDLVNPKNSIQENETGNKHIKPLHGRFVAKLLNDLFGIQARGGCACAAPYGYKLLDLNEPTSSAIRSSIQKGNGGAARPGWTRVSFPYYMSNEEFEFILEALEFTATYGHRFLPIYNFNWKTGAWTLKKEASMHKLPIKGECEPVLTKEQIIAMTKDVEITSKYASYLDTTKQIACLLPKSPSQRPVPDDIAADFLTFRV</sequence>
<dbReference type="SUPFAM" id="SSF53383">
    <property type="entry name" value="PLP-dependent transferases"/>
    <property type="match status" value="1"/>
</dbReference>